<keyword evidence="2" id="KW-1185">Reference proteome</keyword>
<name>A0A3M0IWC0_HIRRU</name>
<organism evidence="1 2">
    <name type="scientific">Hirundo rustica rustica</name>
    <dbReference type="NCBI Taxonomy" id="333673"/>
    <lineage>
        <taxon>Eukaryota</taxon>
        <taxon>Metazoa</taxon>
        <taxon>Chordata</taxon>
        <taxon>Craniata</taxon>
        <taxon>Vertebrata</taxon>
        <taxon>Euteleostomi</taxon>
        <taxon>Archelosauria</taxon>
        <taxon>Archosauria</taxon>
        <taxon>Dinosauria</taxon>
        <taxon>Saurischia</taxon>
        <taxon>Theropoda</taxon>
        <taxon>Coelurosauria</taxon>
        <taxon>Aves</taxon>
        <taxon>Neognathae</taxon>
        <taxon>Neoaves</taxon>
        <taxon>Telluraves</taxon>
        <taxon>Australaves</taxon>
        <taxon>Passeriformes</taxon>
        <taxon>Sylvioidea</taxon>
        <taxon>Hirundinidae</taxon>
        <taxon>Hirundo</taxon>
    </lineage>
</organism>
<gene>
    <name evidence="1" type="ORF">DUI87_30808</name>
</gene>
<dbReference type="EMBL" id="QRBI01000218">
    <property type="protein sequence ID" value="RMB92758.1"/>
    <property type="molecule type" value="Genomic_DNA"/>
</dbReference>
<evidence type="ECO:0000313" key="2">
    <source>
        <dbReference type="Proteomes" id="UP000269221"/>
    </source>
</evidence>
<protein>
    <submittedName>
        <fullName evidence="1">Uncharacterized protein</fullName>
    </submittedName>
</protein>
<dbReference type="AlphaFoldDB" id="A0A3M0IWC0"/>
<accession>A0A3M0IWC0</accession>
<dbReference type="Proteomes" id="UP000269221">
    <property type="component" value="Unassembled WGS sequence"/>
</dbReference>
<sequence length="109" mass="12167">MIKLSFTGVNLQHWDLALAENSVKFSKSPIRICGTQQGCEKADSGILEPDSLRAEERKLSVYCSWIVIAVMISPSRLSGEFFEHIMHLITGDKDAFYFKGLSGKVRSSI</sequence>
<reference evidence="1 2" key="1">
    <citation type="submission" date="2018-07" db="EMBL/GenBank/DDBJ databases">
        <title>A high quality draft genome assembly of the barn swallow (H. rustica rustica).</title>
        <authorList>
            <person name="Formenti G."/>
            <person name="Chiara M."/>
            <person name="Poveda L."/>
            <person name="Francoijs K.-J."/>
            <person name="Bonisoli-Alquati A."/>
            <person name="Canova L."/>
            <person name="Gianfranceschi L."/>
            <person name="Horner D.S."/>
            <person name="Saino N."/>
        </authorList>
    </citation>
    <scope>NUCLEOTIDE SEQUENCE [LARGE SCALE GENOMIC DNA]</scope>
    <source>
        <strain evidence="1">Chelidonia</strain>
        <tissue evidence="1">Blood</tissue>
    </source>
</reference>
<proteinExistence type="predicted"/>
<evidence type="ECO:0000313" key="1">
    <source>
        <dbReference type="EMBL" id="RMB92758.1"/>
    </source>
</evidence>
<comment type="caution">
    <text evidence="1">The sequence shown here is derived from an EMBL/GenBank/DDBJ whole genome shotgun (WGS) entry which is preliminary data.</text>
</comment>